<dbReference type="Proteomes" id="UP001610335">
    <property type="component" value="Unassembled WGS sequence"/>
</dbReference>
<comment type="caution">
    <text evidence="1">The sequence shown here is derived from an EMBL/GenBank/DDBJ whole genome shotgun (WGS) entry which is preliminary data.</text>
</comment>
<reference evidence="1 2" key="1">
    <citation type="submission" date="2024-07" db="EMBL/GenBank/DDBJ databases">
        <title>Section-level genome sequencing and comparative genomics of Aspergillus sections Usti and Cavernicolus.</title>
        <authorList>
            <consortium name="Lawrence Berkeley National Laboratory"/>
            <person name="Nybo J.L."/>
            <person name="Vesth T.C."/>
            <person name="Theobald S."/>
            <person name="Frisvad J.C."/>
            <person name="Larsen T.O."/>
            <person name="Kjaerboelling I."/>
            <person name="Rothschild-Mancinelli K."/>
            <person name="Lyhne E.K."/>
            <person name="Kogle M.E."/>
            <person name="Barry K."/>
            <person name="Clum A."/>
            <person name="Na H."/>
            <person name="Ledsgaard L."/>
            <person name="Lin J."/>
            <person name="Lipzen A."/>
            <person name="Kuo A."/>
            <person name="Riley R."/>
            <person name="Mondo S."/>
            <person name="LaButti K."/>
            <person name="Haridas S."/>
            <person name="Pangalinan J."/>
            <person name="Salamov A.A."/>
            <person name="Simmons B.A."/>
            <person name="Magnuson J.K."/>
            <person name="Chen J."/>
            <person name="Drula E."/>
            <person name="Henrissat B."/>
            <person name="Wiebenga A."/>
            <person name="Lubbers R.J."/>
            <person name="Gomes A.C."/>
            <person name="Makela M.R."/>
            <person name="Stajich J."/>
            <person name="Grigoriev I.V."/>
            <person name="Mortensen U.H."/>
            <person name="De vries R.P."/>
            <person name="Baker S.E."/>
            <person name="Andersen M.R."/>
        </authorList>
    </citation>
    <scope>NUCLEOTIDE SEQUENCE [LARGE SCALE GENOMIC DNA]</scope>
    <source>
        <strain evidence="1 2">CBS 600.67</strain>
    </source>
</reference>
<evidence type="ECO:0000313" key="2">
    <source>
        <dbReference type="Proteomes" id="UP001610335"/>
    </source>
</evidence>
<accession>A0ABR4IZ48</accession>
<evidence type="ECO:0000313" key="1">
    <source>
        <dbReference type="EMBL" id="KAL2833015.1"/>
    </source>
</evidence>
<sequence>MSLLEASVVAKSSYGPLMNTTADTVWAVKGDEPDSAMKADLANSINALQKMVISREIDYEGHRFDALKNAFPSVSLEYDNVVLQTTKGAKSLNIAETMKANPGENNLEQRIADWTKNTYHTDTTMNSVFGKTEGKVRLEHFNALQDIKRAASVAQSGVCNF</sequence>
<protein>
    <submittedName>
        <fullName evidence="1">Uncharacterized protein</fullName>
    </submittedName>
</protein>
<keyword evidence="2" id="KW-1185">Reference proteome</keyword>
<gene>
    <name evidence="1" type="ORF">BDW59DRAFT_157154</name>
</gene>
<dbReference type="EMBL" id="JBFXLS010000005">
    <property type="protein sequence ID" value="KAL2833015.1"/>
    <property type="molecule type" value="Genomic_DNA"/>
</dbReference>
<name>A0ABR4IZ48_9EURO</name>
<organism evidence="1 2">
    <name type="scientific">Aspergillus cavernicola</name>
    <dbReference type="NCBI Taxonomy" id="176166"/>
    <lineage>
        <taxon>Eukaryota</taxon>
        <taxon>Fungi</taxon>
        <taxon>Dikarya</taxon>
        <taxon>Ascomycota</taxon>
        <taxon>Pezizomycotina</taxon>
        <taxon>Eurotiomycetes</taxon>
        <taxon>Eurotiomycetidae</taxon>
        <taxon>Eurotiales</taxon>
        <taxon>Aspergillaceae</taxon>
        <taxon>Aspergillus</taxon>
        <taxon>Aspergillus subgen. Nidulantes</taxon>
    </lineage>
</organism>
<proteinExistence type="predicted"/>